<evidence type="ECO:0000256" key="3">
    <source>
        <dbReference type="ARBA" id="ARBA00022603"/>
    </source>
</evidence>
<gene>
    <name evidence="6" type="primary">rsmG</name>
    <name evidence="7" type="ORF">AD928_03555</name>
</gene>
<dbReference type="Pfam" id="PF02527">
    <property type="entry name" value="GidB"/>
    <property type="match status" value="1"/>
</dbReference>
<feature type="binding site" evidence="6">
    <location>
        <position position="73"/>
    </location>
    <ligand>
        <name>S-adenosyl-L-methionine</name>
        <dbReference type="ChEBI" id="CHEBI:59789"/>
    </ligand>
</feature>
<evidence type="ECO:0000256" key="5">
    <source>
        <dbReference type="ARBA" id="ARBA00022691"/>
    </source>
</evidence>
<evidence type="ECO:0000256" key="4">
    <source>
        <dbReference type="ARBA" id="ARBA00022679"/>
    </source>
</evidence>
<dbReference type="Proteomes" id="UP000075473">
    <property type="component" value="Unassembled WGS sequence"/>
</dbReference>
<dbReference type="InterPro" id="IPR003682">
    <property type="entry name" value="rRNA_ssu_MeTfrase_G"/>
</dbReference>
<feature type="binding site" evidence="6">
    <location>
        <position position="131"/>
    </location>
    <ligand>
        <name>S-adenosyl-L-methionine</name>
        <dbReference type="ChEBI" id="CHEBI:59789"/>
    </ligand>
</feature>
<organism evidence="7 8">
    <name type="scientific">Acetobacter cerevisiae</name>
    <dbReference type="NCBI Taxonomy" id="178900"/>
    <lineage>
        <taxon>Bacteria</taxon>
        <taxon>Pseudomonadati</taxon>
        <taxon>Pseudomonadota</taxon>
        <taxon>Alphaproteobacteria</taxon>
        <taxon>Acetobacterales</taxon>
        <taxon>Acetobacteraceae</taxon>
        <taxon>Acetobacter</taxon>
    </lineage>
</organism>
<evidence type="ECO:0000256" key="1">
    <source>
        <dbReference type="ARBA" id="ARBA00022490"/>
    </source>
</evidence>
<comment type="similarity">
    <text evidence="6">Belongs to the methyltransferase superfamily. RNA methyltransferase RsmG family.</text>
</comment>
<feature type="binding site" evidence="6">
    <location>
        <begin position="117"/>
        <end position="118"/>
    </location>
    <ligand>
        <name>S-adenosyl-L-methionine</name>
        <dbReference type="ChEBI" id="CHEBI:59789"/>
    </ligand>
</feature>
<reference evidence="7 8" key="1">
    <citation type="submission" date="2015-06" db="EMBL/GenBank/DDBJ databases">
        <title>Improved classification and identification of acetic acid bacteria using matrix-assisted laser desorption/ionization time-of-flight mass spectrometry; Gluconobacter nephelii and Gluconobacter uchimurae are later heterotypic synonyms of Gluconobacter japonicus and Gluconobacter oxydans, respectively.</title>
        <authorList>
            <person name="Li L."/>
            <person name="Cleenwerck I."/>
            <person name="De Vuyst L."/>
            <person name="Vandamme P."/>
        </authorList>
    </citation>
    <scope>NUCLEOTIDE SEQUENCE [LARGE SCALE GENOMIC DNA]</scope>
    <source>
        <strain evidence="7 8">LMG 1625</strain>
    </source>
</reference>
<dbReference type="GO" id="GO:0005829">
    <property type="term" value="C:cytosol"/>
    <property type="evidence" value="ECO:0007669"/>
    <property type="project" value="TreeGrafter"/>
</dbReference>
<proteinExistence type="inferred from homology"/>
<dbReference type="EMBL" id="LHZA01000118">
    <property type="protein sequence ID" value="KXU97669.1"/>
    <property type="molecule type" value="Genomic_DNA"/>
</dbReference>
<dbReference type="PANTHER" id="PTHR31760">
    <property type="entry name" value="S-ADENOSYL-L-METHIONINE-DEPENDENT METHYLTRANSFERASES SUPERFAMILY PROTEIN"/>
    <property type="match status" value="1"/>
</dbReference>
<dbReference type="PATRIC" id="fig|178900.5.peg.2117"/>
<protein>
    <recommendedName>
        <fullName evidence="6">Ribosomal RNA small subunit methyltransferase G</fullName>
        <ecNumber evidence="6">2.1.1.170</ecNumber>
    </recommendedName>
    <alternativeName>
        <fullName evidence="6">16S rRNA 7-methylguanosine methyltransferase</fullName>
        <shortName evidence="6">16S rRNA m7G methyltransferase</shortName>
    </alternativeName>
</protein>
<comment type="catalytic activity">
    <reaction evidence="6">
        <text>guanosine(527) in 16S rRNA + S-adenosyl-L-methionine = N(7)-methylguanosine(527) in 16S rRNA + S-adenosyl-L-homocysteine</text>
        <dbReference type="Rhea" id="RHEA:42732"/>
        <dbReference type="Rhea" id="RHEA-COMP:10209"/>
        <dbReference type="Rhea" id="RHEA-COMP:10210"/>
        <dbReference type="ChEBI" id="CHEBI:57856"/>
        <dbReference type="ChEBI" id="CHEBI:59789"/>
        <dbReference type="ChEBI" id="CHEBI:74269"/>
        <dbReference type="ChEBI" id="CHEBI:74480"/>
        <dbReference type="EC" id="2.1.1.170"/>
    </reaction>
</comment>
<dbReference type="GO" id="GO:0070043">
    <property type="term" value="F:rRNA (guanine-N7-)-methyltransferase activity"/>
    <property type="evidence" value="ECO:0007669"/>
    <property type="project" value="UniProtKB-UniRule"/>
</dbReference>
<keyword evidence="2 6" id="KW-0698">rRNA processing</keyword>
<evidence type="ECO:0000256" key="2">
    <source>
        <dbReference type="ARBA" id="ARBA00022552"/>
    </source>
</evidence>
<comment type="function">
    <text evidence="6">Specifically methylates the N7 position of guanine in position 527 of 16S rRNA.</text>
</comment>
<dbReference type="RefSeq" id="WP_062248320.1">
    <property type="nucleotide sequence ID" value="NZ_LHZA01000118.1"/>
</dbReference>
<comment type="caution">
    <text evidence="7">The sequence shown here is derived from an EMBL/GenBank/DDBJ whole genome shotgun (WGS) entry which is preliminary data.</text>
</comment>
<dbReference type="InterPro" id="IPR029063">
    <property type="entry name" value="SAM-dependent_MTases_sf"/>
</dbReference>
<evidence type="ECO:0000313" key="7">
    <source>
        <dbReference type="EMBL" id="KXU97669.1"/>
    </source>
</evidence>
<comment type="caution">
    <text evidence="6">Lacks conserved residue(s) required for the propagation of feature annotation.</text>
</comment>
<dbReference type="AlphaFoldDB" id="A0A149QK71"/>
<name>A0A149QK71_9PROT</name>
<accession>A0A149QK71</accession>
<sequence>MIDLPETLHVSRETQQQLEVFVALLEKWNPRINLVSSRDIASVWERHVLDSLQLAPLVAGQGRFIDMGSGGGFPGVIVAIATGVPGTLIESDQRKAAFLREAARVTQAPIKVLAERIEQVDLAPAPAVTARALASLSKLLDWTAPLLEKEGKAFFLKGQHADEELTEARRNWHMNVRIHRSITSHDGVILEVSNLERV</sequence>
<dbReference type="Gene3D" id="3.40.50.150">
    <property type="entry name" value="Vaccinia Virus protein VP39"/>
    <property type="match status" value="1"/>
</dbReference>
<feature type="binding site" evidence="6">
    <location>
        <position position="68"/>
    </location>
    <ligand>
        <name>S-adenosyl-L-methionine</name>
        <dbReference type="ChEBI" id="CHEBI:59789"/>
    </ligand>
</feature>
<evidence type="ECO:0000313" key="8">
    <source>
        <dbReference type="Proteomes" id="UP000075473"/>
    </source>
</evidence>
<dbReference type="EC" id="2.1.1.170" evidence="6"/>
<keyword evidence="5 6" id="KW-0949">S-adenosyl-L-methionine</keyword>
<keyword evidence="1 6" id="KW-0963">Cytoplasm</keyword>
<keyword evidence="4 6" id="KW-0808">Transferase</keyword>
<dbReference type="PANTHER" id="PTHR31760:SF0">
    <property type="entry name" value="S-ADENOSYL-L-METHIONINE-DEPENDENT METHYLTRANSFERASES SUPERFAMILY PROTEIN"/>
    <property type="match status" value="1"/>
</dbReference>
<comment type="subcellular location">
    <subcellularLocation>
        <location evidence="6">Cytoplasm</location>
    </subcellularLocation>
</comment>
<dbReference type="NCBIfam" id="TIGR00138">
    <property type="entry name" value="rsmG_gidB"/>
    <property type="match status" value="1"/>
</dbReference>
<dbReference type="HAMAP" id="MF_00074">
    <property type="entry name" value="16SrRNA_methyltr_G"/>
    <property type="match status" value="1"/>
</dbReference>
<keyword evidence="3 6" id="KW-0489">Methyltransferase</keyword>
<dbReference type="PIRSF" id="PIRSF003078">
    <property type="entry name" value="GidB"/>
    <property type="match status" value="1"/>
</dbReference>
<dbReference type="SUPFAM" id="SSF53335">
    <property type="entry name" value="S-adenosyl-L-methionine-dependent methyltransferases"/>
    <property type="match status" value="1"/>
</dbReference>
<evidence type="ECO:0000256" key="6">
    <source>
        <dbReference type="HAMAP-Rule" id="MF_00074"/>
    </source>
</evidence>